<evidence type="ECO:0000313" key="1">
    <source>
        <dbReference type="EnsemblPlants" id="Solyc02g088705.1.1"/>
    </source>
</evidence>
<dbReference type="Gramene" id="Solyc02g088705.1.1">
    <property type="protein sequence ID" value="Solyc02g088705.1.1"/>
    <property type="gene ID" value="Solyc02g088705.1"/>
</dbReference>
<accession>A0A3Q7FBE4</accession>
<reference evidence="1" key="2">
    <citation type="submission" date="2019-01" db="UniProtKB">
        <authorList>
            <consortium name="EnsemblPlants"/>
        </authorList>
    </citation>
    <scope>IDENTIFICATION</scope>
    <source>
        <strain evidence="1">cv. Heinz 1706</strain>
    </source>
</reference>
<sequence>MKSPMNSQSESDSVGTLSPQISCRFGVQFSLHIIKEISEYYPQTAPVSLVYTVQRLMQRASGAAAVMMDLSLSFLRSNSSTIGFLTSAKMIGGTIGANETSCMMSAFRNALSSYLRMTTTFPLFLMVAQQIPFWNWHDLQLRAIHPNESSLLHVLRLNASFSWTNTSNKYKKFGPNEPSEDTLLQETPPAAMIPRATIAYSGTFGSTTNTTLPFLKPRDLKALANLLMSLSTSPYGKATKPLQNQKVGKRKNWKSKTYMSKFGMVERGSVWIGPSADIATSCQKEENFGLNSENKIKES</sequence>
<dbReference type="InParanoid" id="A0A3Q7FBE4"/>
<name>A0A3Q7FBE4_SOLLC</name>
<proteinExistence type="predicted"/>
<protein>
    <submittedName>
        <fullName evidence="1">Uncharacterized protein</fullName>
    </submittedName>
</protein>
<reference evidence="1" key="1">
    <citation type="journal article" date="2012" name="Nature">
        <title>The tomato genome sequence provides insights into fleshy fruit evolution.</title>
        <authorList>
            <consortium name="Tomato Genome Consortium"/>
        </authorList>
    </citation>
    <scope>NUCLEOTIDE SEQUENCE [LARGE SCALE GENOMIC DNA]</scope>
    <source>
        <strain evidence="1">cv. Heinz 1706</strain>
    </source>
</reference>
<organism evidence="1">
    <name type="scientific">Solanum lycopersicum</name>
    <name type="common">Tomato</name>
    <name type="synonym">Lycopersicon esculentum</name>
    <dbReference type="NCBI Taxonomy" id="4081"/>
    <lineage>
        <taxon>Eukaryota</taxon>
        <taxon>Viridiplantae</taxon>
        <taxon>Streptophyta</taxon>
        <taxon>Embryophyta</taxon>
        <taxon>Tracheophyta</taxon>
        <taxon>Spermatophyta</taxon>
        <taxon>Magnoliopsida</taxon>
        <taxon>eudicotyledons</taxon>
        <taxon>Gunneridae</taxon>
        <taxon>Pentapetalae</taxon>
        <taxon>asterids</taxon>
        <taxon>lamiids</taxon>
        <taxon>Solanales</taxon>
        <taxon>Solanaceae</taxon>
        <taxon>Solanoideae</taxon>
        <taxon>Solaneae</taxon>
        <taxon>Solanum</taxon>
        <taxon>Solanum subgen. Lycopersicon</taxon>
    </lineage>
</organism>
<dbReference type="Proteomes" id="UP000004994">
    <property type="component" value="Chromosome 2"/>
</dbReference>
<dbReference type="EnsemblPlants" id="Solyc02g088705.1.1">
    <property type="protein sequence ID" value="Solyc02g088705.1.1"/>
    <property type="gene ID" value="Solyc02g088705.1"/>
</dbReference>
<keyword evidence="2" id="KW-1185">Reference proteome</keyword>
<dbReference type="AlphaFoldDB" id="A0A3Q7FBE4"/>
<evidence type="ECO:0000313" key="2">
    <source>
        <dbReference type="Proteomes" id="UP000004994"/>
    </source>
</evidence>